<dbReference type="STRING" id="2880.D7FZR4"/>
<feature type="compositionally biased region" description="Basic residues" evidence="4">
    <location>
        <begin position="330"/>
        <end position="342"/>
    </location>
</feature>
<dbReference type="InParanoid" id="D7FZR4"/>
<dbReference type="GO" id="GO:0006913">
    <property type="term" value="P:nucleocytoplasmic transport"/>
    <property type="evidence" value="ECO:0007669"/>
    <property type="project" value="TreeGrafter"/>
</dbReference>
<dbReference type="GO" id="GO:0005829">
    <property type="term" value="C:cytosol"/>
    <property type="evidence" value="ECO:0007669"/>
    <property type="project" value="TreeGrafter"/>
</dbReference>
<keyword evidence="2" id="KW-0433">Leucine-rich repeat</keyword>
<dbReference type="InterPro" id="IPR027038">
    <property type="entry name" value="RanGap"/>
</dbReference>
<dbReference type="AlphaFoldDB" id="D7FZR4"/>
<evidence type="ECO:0000256" key="1">
    <source>
        <dbReference type="ARBA" id="ARBA00022468"/>
    </source>
</evidence>
<evidence type="ECO:0000313" key="5">
    <source>
        <dbReference type="EMBL" id="CBJ32871.1"/>
    </source>
</evidence>
<dbReference type="OrthoDB" id="341587at2759"/>
<dbReference type="GO" id="GO:0031267">
    <property type="term" value="F:small GTPase binding"/>
    <property type="evidence" value="ECO:0007669"/>
    <property type="project" value="TreeGrafter"/>
</dbReference>
<dbReference type="GO" id="GO:0048471">
    <property type="term" value="C:perinuclear region of cytoplasm"/>
    <property type="evidence" value="ECO:0007669"/>
    <property type="project" value="TreeGrafter"/>
</dbReference>
<dbReference type="SMART" id="SM00368">
    <property type="entry name" value="LRR_RI"/>
    <property type="match status" value="6"/>
</dbReference>
<feature type="region of interest" description="Disordered" evidence="4">
    <location>
        <begin position="319"/>
        <end position="342"/>
    </location>
</feature>
<dbReference type="Pfam" id="PF13516">
    <property type="entry name" value="LRR_6"/>
    <property type="match status" value="3"/>
</dbReference>
<accession>D7FZR4</accession>
<dbReference type="EMBL" id="FN649736">
    <property type="protein sequence ID" value="CBJ32871.1"/>
    <property type="molecule type" value="Genomic_DNA"/>
</dbReference>
<dbReference type="GO" id="GO:0005096">
    <property type="term" value="F:GTPase activator activity"/>
    <property type="evidence" value="ECO:0007669"/>
    <property type="project" value="UniProtKB-KW"/>
</dbReference>
<name>D7FZR4_ECTSI</name>
<dbReference type="EMBL" id="FN648579">
    <property type="protein sequence ID" value="CBJ32871.1"/>
    <property type="molecule type" value="Genomic_DNA"/>
</dbReference>
<keyword evidence="1" id="KW-0343">GTPase activation</keyword>
<gene>
    <name evidence="5" type="ORF">Esi_0383_0010</name>
</gene>
<reference evidence="5 6" key="1">
    <citation type="journal article" date="2010" name="Nature">
        <title>The Ectocarpus genome and the independent evolution of multicellularity in brown algae.</title>
        <authorList>
            <person name="Cock J.M."/>
            <person name="Sterck L."/>
            <person name="Rouze P."/>
            <person name="Scornet D."/>
            <person name="Allen A.E."/>
            <person name="Amoutzias G."/>
            <person name="Anthouard V."/>
            <person name="Artiguenave F."/>
            <person name="Aury J.M."/>
            <person name="Badger J.H."/>
            <person name="Beszteri B."/>
            <person name="Billiau K."/>
            <person name="Bonnet E."/>
            <person name="Bothwell J.H."/>
            <person name="Bowler C."/>
            <person name="Boyen C."/>
            <person name="Brownlee C."/>
            <person name="Carrano C.J."/>
            <person name="Charrier B."/>
            <person name="Cho G.Y."/>
            <person name="Coelho S.M."/>
            <person name="Collen J."/>
            <person name="Corre E."/>
            <person name="Da Silva C."/>
            <person name="Delage L."/>
            <person name="Delaroque N."/>
            <person name="Dittami S.M."/>
            <person name="Doulbeau S."/>
            <person name="Elias M."/>
            <person name="Farnham G."/>
            <person name="Gachon C.M."/>
            <person name="Gschloessl B."/>
            <person name="Heesch S."/>
            <person name="Jabbari K."/>
            <person name="Jubin C."/>
            <person name="Kawai H."/>
            <person name="Kimura K."/>
            <person name="Kloareg B."/>
            <person name="Kupper F.C."/>
            <person name="Lang D."/>
            <person name="Le Bail A."/>
            <person name="Leblanc C."/>
            <person name="Lerouge P."/>
            <person name="Lohr M."/>
            <person name="Lopez P.J."/>
            <person name="Martens C."/>
            <person name="Maumus F."/>
            <person name="Michel G."/>
            <person name="Miranda-Saavedra D."/>
            <person name="Morales J."/>
            <person name="Moreau H."/>
            <person name="Motomura T."/>
            <person name="Nagasato C."/>
            <person name="Napoli C.A."/>
            <person name="Nelson D.R."/>
            <person name="Nyvall-Collen P."/>
            <person name="Peters A.F."/>
            <person name="Pommier C."/>
            <person name="Potin P."/>
            <person name="Poulain J."/>
            <person name="Quesneville H."/>
            <person name="Read B."/>
            <person name="Rensing S.A."/>
            <person name="Ritter A."/>
            <person name="Rousvoal S."/>
            <person name="Samanta M."/>
            <person name="Samson G."/>
            <person name="Schroeder D.C."/>
            <person name="Segurens B."/>
            <person name="Strittmatter M."/>
            <person name="Tonon T."/>
            <person name="Tregear J.W."/>
            <person name="Valentin K."/>
            <person name="von Dassow P."/>
            <person name="Yamagishi T."/>
            <person name="Van de Peer Y."/>
            <person name="Wincker P."/>
        </authorList>
    </citation>
    <scope>NUCLEOTIDE SEQUENCE [LARGE SCALE GENOMIC DNA]</scope>
    <source>
        <strain evidence="6">Ec32 / CCAP1310/4</strain>
    </source>
</reference>
<evidence type="ECO:0000256" key="2">
    <source>
        <dbReference type="ARBA" id="ARBA00022614"/>
    </source>
</evidence>
<organism evidence="5 6">
    <name type="scientific">Ectocarpus siliculosus</name>
    <name type="common">Brown alga</name>
    <name type="synonym">Conferva siliculosa</name>
    <dbReference type="NCBI Taxonomy" id="2880"/>
    <lineage>
        <taxon>Eukaryota</taxon>
        <taxon>Sar</taxon>
        <taxon>Stramenopiles</taxon>
        <taxon>Ochrophyta</taxon>
        <taxon>PX clade</taxon>
        <taxon>Phaeophyceae</taxon>
        <taxon>Ectocarpales</taxon>
        <taxon>Ectocarpaceae</taxon>
        <taxon>Ectocarpus</taxon>
    </lineage>
</organism>
<dbReference type="OMA" id="TICKCEC"/>
<dbReference type="SUPFAM" id="SSF52047">
    <property type="entry name" value="RNI-like"/>
    <property type="match status" value="1"/>
</dbReference>
<evidence type="ECO:0000256" key="4">
    <source>
        <dbReference type="SAM" id="MobiDB-lite"/>
    </source>
</evidence>
<dbReference type="Proteomes" id="UP000002630">
    <property type="component" value="Linkage Group LG11"/>
</dbReference>
<dbReference type="InterPro" id="IPR032675">
    <property type="entry name" value="LRR_dom_sf"/>
</dbReference>
<dbReference type="Gene3D" id="3.80.10.10">
    <property type="entry name" value="Ribonuclease Inhibitor"/>
    <property type="match status" value="2"/>
</dbReference>
<evidence type="ECO:0000256" key="3">
    <source>
        <dbReference type="ARBA" id="ARBA00022737"/>
    </source>
</evidence>
<dbReference type="PANTHER" id="PTHR24113">
    <property type="entry name" value="RAN GTPASE-ACTIVATING PROTEIN 1"/>
    <property type="match status" value="1"/>
</dbReference>
<sequence length="342" mass="36551">MGPKKSDKKATKGVDGEVQGEDPALFLQNYQRFSRLIGISANPKVVAQLQSDENQPLAQIVVDDEHGPLGPGGTRALMTAIMGTGQDMRGGPYRLIKSLRLWRAHCGDEGARSIAEVLRLGGAEVKLEYVELFDDNIGPTGATALGQSLSIGCNKSLLSLKLDYNPSLGSEGTAALCRGLRTNSSLKQLHLPYCDLGSDAGAPLGEMLSYTKLQLAVLNLQGNRLEAEGTKALSPGLARNRSLVYLSLADNGIGSGDADVDALEDFRDAMMSCSTLTHVDLLYNRIGERGARVMLPALEQNRIKHFLVDATLPTPLFEALHRRDSGGGGKKGKKGGKGKKKK</sequence>
<proteinExistence type="predicted"/>
<dbReference type="GO" id="GO:0005634">
    <property type="term" value="C:nucleus"/>
    <property type="evidence" value="ECO:0007669"/>
    <property type="project" value="TreeGrafter"/>
</dbReference>
<dbReference type="eggNOG" id="KOG4308">
    <property type="taxonomic scope" value="Eukaryota"/>
</dbReference>
<dbReference type="InterPro" id="IPR001611">
    <property type="entry name" value="Leu-rich_rpt"/>
</dbReference>
<keyword evidence="3" id="KW-0677">Repeat</keyword>
<keyword evidence="6" id="KW-1185">Reference proteome</keyword>
<protein>
    <submittedName>
        <fullName evidence="5">Hypothetical leucine rich repeat protein</fullName>
    </submittedName>
</protein>
<evidence type="ECO:0000313" key="6">
    <source>
        <dbReference type="Proteomes" id="UP000002630"/>
    </source>
</evidence>
<dbReference type="PANTHER" id="PTHR24113:SF12">
    <property type="entry name" value="RAN GTPASE-ACTIVATING PROTEIN 1"/>
    <property type="match status" value="1"/>
</dbReference>